<dbReference type="SUPFAM" id="SSF53098">
    <property type="entry name" value="Ribonuclease H-like"/>
    <property type="match status" value="1"/>
</dbReference>
<dbReference type="GO" id="GO:0000175">
    <property type="term" value="F:3'-5'-RNA exonuclease activity"/>
    <property type="evidence" value="ECO:0007669"/>
    <property type="project" value="TreeGrafter"/>
</dbReference>
<feature type="zinc finger region" description="C3H1-type" evidence="2">
    <location>
        <begin position="293"/>
        <end position="316"/>
    </location>
</feature>
<dbReference type="Pfam" id="PF04857">
    <property type="entry name" value="CAF1"/>
    <property type="match status" value="2"/>
</dbReference>
<protein>
    <recommendedName>
        <fullName evidence="3">C3H1-type domain-containing protein</fullName>
    </recommendedName>
</protein>
<dbReference type="GO" id="GO:0034472">
    <property type="term" value="P:snRNA 3'-end processing"/>
    <property type="evidence" value="ECO:0007669"/>
    <property type="project" value="TreeGrafter"/>
</dbReference>
<evidence type="ECO:0000256" key="1">
    <source>
        <dbReference type="ARBA" id="ARBA00008372"/>
    </source>
</evidence>
<organism evidence="4 5">
    <name type="scientific">Caenorhabditis angaria</name>
    <dbReference type="NCBI Taxonomy" id="860376"/>
    <lineage>
        <taxon>Eukaryota</taxon>
        <taxon>Metazoa</taxon>
        <taxon>Ecdysozoa</taxon>
        <taxon>Nematoda</taxon>
        <taxon>Chromadorea</taxon>
        <taxon>Rhabditida</taxon>
        <taxon>Rhabditina</taxon>
        <taxon>Rhabditomorpha</taxon>
        <taxon>Rhabditoidea</taxon>
        <taxon>Rhabditidae</taxon>
        <taxon>Peloderinae</taxon>
        <taxon>Caenorhabditis</taxon>
    </lineage>
</organism>
<evidence type="ECO:0000313" key="5">
    <source>
        <dbReference type="Proteomes" id="UP001152747"/>
    </source>
</evidence>
<name>A0A9P1I994_9PELO</name>
<evidence type="ECO:0000313" key="4">
    <source>
        <dbReference type="EMBL" id="CAI5441014.1"/>
    </source>
</evidence>
<dbReference type="OrthoDB" id="414075at2759"/>
<keyword evidence="2" id="KW-0862">Zinc</keyword>
<dbReference type="PANTHER" id="PTHR15092:SF37">
    <property type="entry name" value="TARGET OF EGR1 PROTEIN 1"/>
    <property type="match status" value="1"/>
</dbReference>
<keyword evidence="2" id="KW-0479">Metal-binding</keyword>
<dbReference type="InterPro" id="IPR051181">
    <property type="entry name" value="CAF1_poly(A)_ribonucleases"/>
</dbReference>
<comment type="similarity">
    <text evidence="1">Belongs to the CAF1 family.</text>
</comment>
<dbReference type="EMBL" id="CANHGI010000002">
    <property type="protein sequence ID" value="CAI5441014.1"/>
    <property type="molecule type" value="Genomic_DNA"/>
</dbReference>
<keyword evidence="5" id="KW-1185">Reference proteome</keyword>
<dbReference type="Gene3D" id="3.30.420.10">
    <property type="entry name" value="Ribonuclease H-like superfamily/Ribonuclease H"/>
    <property type="match status" value="1"/>
</dbReference>
<evidence type="ECO:0000256" key="2">
    <source>
        <dbReference type="PROSITE-ProRule" id="PRU00723"/>
    </source>
</evidence>
<dbReference type="InterPro" id="IPR036397">
    <property type="entry name" value="RNaseH_sf"/>
</dbReference>
<evidence type="ECO:0000259" key="3">
    <source>
        <dbReference type="PROSITE" id="PS50103"/>
    </source>
</evidence>
<dbReference type="InterPro" id="IPR000571">
    <property type="entry name" value="Znf_CCCH"/>
</dbReference>
<sequence length="467" mass="53800">MTDSESSSESKSSKKSMFEEIQVIELNRSNFQQIWPYLLISIKSADFIGLDLELSGLGGKGLRSKDIQERYQAIREAAKTRSILSLGIATLKLVQKNEKKKRLRYQAQVFNIITLSEKPFTIEPNALKFLARHNFDFNKLIKLGVQFQGASGQCPLKALFFELFSSSSSLCLHNGLVDLAFIYQQFYGAELPDNLDKFCCNLADLFPLDFLPVLDSKYLAEYSTRLPSSYLEYVFRRSQGDNLLERENSRFWVDVVFPEHRMEIVKQSMDVVKCALPDGFPNHPIPVDLHNHVCNSFAHHGFCQNPQNCVKLHDVDSAIDLQRIKENKKAFKRKRRYHNIISEGVVEEQLENEMEWKKAKFENNLKVRDIKEKIVNRMAENGLHRAGVDAFMTAFSVIFQQRLELARDNSVSVEHANKLPLSGKDQPLQLTHRQIIGTFENHEHLENLAKIEKNREFVRNNAAKSMK</sequence>
<dbReference type="InterPro" id="IPR006941">
    <property type="entry name" value="RNase_CAF1"/>
</dbReference>
<dbReference type="GO" id="GO:0015030">
    <property type="term" value="C:Cajal body"/>
    <property type="evidence" value="ECO:0007669"/>
    <property type="project" value="TreeGrafter"/>
</dbReference>
<dbReference type="GO" id="GO:0008270">
    <property type="term" value="F:zinc ion binding"/>
    <property type="evidence" value="ECO:0007669"/>
    <property type="project" value="UniProtKB-KW"/>
</dbReference>
<dbReference type="InterPro" id="IPR012337">
    <property type="entry name" value="RNaseH-like_sf"/>
</dbReference>
<dbReference type="PROSITE" id="PS50103">
    <property type="entry name" value="ZF_C3H1"/>
    <property type="match status" value="1"/>
</dbReference>
<dbReference type="Proteomes" id="UP001152747">
    <property type="component" value="Unassembled WGS sequence"/>
</dbReference>
<proteinExistence type="inferred from homology"/>
<gene>
    <name evidence="4" type="ORF">CAMP_LOCUS3651</name>
</gene>
<dbReference type="PANTHER" id="PTHR15092">
    <property type="entry name" value="POLY A -SPECIFIC RIBONUCLEASE/TARGET OF EGR1, MEMBER 1"/>
    <property type="match status" value="1"/>
</dbReference>
<dbReference type="AlphaFoldDB" id="A0A9P1I994"/>
<dbReference type="GO" id="GO:0017069">
    <property type="term" value="F:snRNA binding"/>
    <property type="evidence" value="ECO:0007669"/>
    <property type="project" value="TreeGrafter"/>
</dbReference>
<feature type="domain" description="C3H1-type" evidence="3">
    <location>
        <begin position="293"/>
        <end position="316"/>
    </location>
</feature>
<keyword evidence="2" id="KW-0863">Zinc-finger</keyword>
<reference evidence="4" key="1">
    <citation type="submission" date="2022-11" db="EMBL/GenBank/DDBJ databases">
        <authorList>
            <person name="Kikuchi T."/>
        </authorList>
    </citation>
    <scope>NUCLEOTIDE SEQUENCE</scope>
    <source>
        <strain evidence="4">PS1010</strain>
    </source>
</reference>
<accession>A0A9P1I994</accession>
<comment type="caution">
    <text evidence="4">The sequence shown here is derived from an EMBL/GenBank/DDBJ whole genome shotgun (WGS) entry which is preliminary data.</text>
</comment>